<accession>A0ACC7S9K2</accession>
<name>A0ACC7S9K2_DOLFA</name>
<keyword evidence="2" id="KW-1185">Reference proteome</keyword>
<sequence length="358" mass="39826">MTWTTQFFGELSQLDAELTSIDNISVVQIIREVDNDITFYNDQSAKFFGPLTELISVPQKTVRYYDGEDLENWNEAARPSSRISLWDYTQEIPFEEKMTALTLTTRAVKTMTADELAAYVQSKLTAFQKAKFNALRQAIFNNTNRVIIDSQAKYQTTSLPFWNSATGTSVPAINGYTFVSGDLQHYNGVATGTTPTGTDVRTRLIDKVRHHGFNQIEIWVSPYDYSLEALTGIFVPADNQIGRSLMTATGTATNERMRPFSPWENLVGFVYNCPIIKTPIVPPNYAIAVGTDGGALKAPFLSRQHPIASLQGLQTEVKSNFPLENTIMTEGFGYAPNHRGAVAVLQMNSTTYTVPTIV</sequence>
<protein>
    <submittedName>
        <fullName evidence="1">Uncharacterized protein</fullName>
    </submittedName>
</protein>
<reference evidence="2" key="1">
    <citation type="journal article" date="2020" name="Toxins">
        <title>Phylogenomic Analysis of Secondary Metabolism in the Toxic Cyanobacterial Genera Anabaena, Dolichospermum and Aphanizomenon.</title>
        <authorList>
            <person name="Oesterholm J."/>
            <person name="Popin R.V."/>
            <person name="Fewer D.P."/>
            <person name="Sivonen K."/>
        </authorList>
    </citation>
    <scope>NUCLEOTIDE SEQUENCE [LARGE SCALE GENOMIC DNA]</scope>
    <source>
        <strain evidence="2">UHCC 0037</strain>
    </source>
</reference>
<comment type="caution">
    <text evidence="1">The sequence shown here is derived from an EMBL/GenBank/DDBJ whole genome shotgun (WGS) entry which is preliminary data.</text>
</comment>
<gene>
    <name evidence="1" type="ORF">FJR39_17565</name>
</gene>
<organism evidence="1 2">
    <name type="scientific">Dolichospermum flos-aquae UHCC 0037</name>
    <dbReference type="NCBI Taxonomy" id="2590026"/>
    <lineage>
        <taxon>Bacteria</taxon>
        <taxon>Bacillati</taxon>
        <taxon>Cyanobacteriota</taxon>
        <taxon>Cyanophyceae</taxon>
        <taxon>Nostocales</taxon>
        <taxon>Aphanizomenonaceae</taxon>
        <taxon>Dolichospermum</taxon>
    </lineage>
</organism>
<dbReference type="EMBL" id="VILF01000004">
    <property type="protein sequence ID" value="MTJ44876.1"/>
    <property type="molecule type" value="Genomic_DNA"/>
</dbReference>
<dbReference type="Proteomes" id="UP001517388">
    <property type="component" value="Unassembled WGS sequence"/>
</dbReference>
<evidence type="ECO:0000313" key="2">
    <source>
        <dbReference type="Proteomes" id="UP001517388"/>
    </source>
</evidence>
<evidence type="ECO:0000313" key="1">
    <source>
        <dbReference type="EMBL" id="MTJ44876.1"/>
    </source>
</evidence>
<proteinExistence type="predicted"/>